<protein>
    <recommendedName>
        <fullName evidence="8">Ion-translocating oxidoreductase complex subunit A</fullName>
        <ecNumber evidence="8">7.-.-.-</ecNumber>
    </recommendedName>
    <alternativeName>
        <fullName evidence="8">Rnf electron transport complex subunit A</fullName>
    </alternativeName>
</protein>
<dbReference type="PANTHER" id="PTHR30335">
    <property type="entry name" value="INTEGRAL MEMBRANE PROTEIN OF SOXR-REDUCING COMPLEX"/>
    <property type="match status" value="1"/>
</dbReference>
<comment type="similarity">
    <text evidence="8">Belongs to the NqrDE/RnfAE family.</text>
</comment>
<dbReference type="GO" id="GO:0005886">
    <property type="term" value="C:plasma membrane"/>
    <property type="evidence" value="ECO:0007669"/>
    <property type="project" value="UniProtKB-SubCell"/>
</dbReference>
<feature type="transmembrane region" description="Helical" evidence="8">
    <location>
        <begin position="71"/>
        <end position="91"/>
    </location>
</feature>
<comment type="subunit">
    <text evidence="8">The complex is composed of six subunits: RnfA, RnfB, RnfC, RnfD, RnfE and RnfG.</text>
</comment>
<feature type="transmembrane region" description="Helical" evidence="8">
    <location>
        <begin position="130"/>
        <end position="154"/>
    </location>
</feature>
<dbReference type="HAMAP" id="MF_00459">
    <property type="entry name" value="RsxA_RnfA"/>
    <property type="match status" value="1"/>
</dbReference>
<proteinExistence type="inferred from homology"/>
<keyword evidence="2 8" id="KW-0813">Transport</keyword>
<evidence type="ECO:0000256" key="4">
    <source>
        <dbReference type="ARBA" id="ARBA00022967"/>
    </source>
</evidence>
<evidence type="ECO:0000256" key="7">
    <source>
        <dbReference type="ARBA" id="ARBA00023136"/>
    </source>
</evidence>
<reference evidence="9" key="1">
    <citation type="journal article" date="2020" name="mSystems">
        <title>Genome- and Community-Level Interaction Insights into Carbon Utilization and Element Cycling Functions of Hydrothermarchaeota in Hydrothermal Sediment.</title>
        <authorList>
            <person name="Zhou Z."/>
            <person name="Liu Y."/>
            <person name="Xu W."/>
            <person name="Pan J."/>
            <person name="Luo Z.H."/>
            <person name="Li M."/>
        </authorList>
    </citation>
    <scope>NUCLEOTIDE SEQUENCE [LARGE SCALE GENOMIC DNA]</scope>
    <source>
        <strain evidence="9">HyVt-577</strain>
    </source>
</reference>
<dbReference type="EC" id="7.-.-.-" evidence="8"/>
<comment type="function">
    <text evidence="8">Part of a membrane-bound complex that couples electron transfer with translocation of ions across the membrane.</text>
</comment>
<dbReference type="Proteomes" id="UP000885779">
    <property type="component" value="Unassembled WGS sequence"/>
</dbReference>
<dbReference type="Pfam" id="PF02508">
    <property type="entry name" value="Rnf-Nqr"/>
    <property type="match status" value="1"/>
</dbReference>
<keyword evidence="4 8" id="KW-1278">Translocase</keyword>
<keyword evidence="8" id="KW-1003">Cell membrane</keyword>
<dbReference type="AlphaFoldDB" id="A0A7V4U353"/>
<keyword evidence="5 8" id="KW-0249">Electron transport</keyword>
<feature type="transmembrane region" description="Helical" evidence="8">
    <location>
        <begin position="6"/>
        <end position="26"/>
    </location>
</feature>
<sequence length="192" mass="20485">MAEMALLIVGAIFVNNVVFTKFLGICPYMGVSKKLDTAAGMSMAVAFVLTLAGAITYIVQHYVLVPVHIEYMQTIVFILVIASLVQLVEIVMKKTAPALYKALGIYLPLITTNCAILGIAILSVQNDFDFLQTVVFSFASALGFGLALVLFAGIREALDLRQVPKAFAGAPIAMIIAGILAMAFMGFAGMVK</sequence>
<dbReference type="NCBIfam" id="TIGR01943">
    <property type="entry name" value="rnfA"/>
    <property type="match status" value="1"/>
</dbReference>
<comment type="subcellular location">
    <subcellularLocation>
        <location evidence="8">Cell membrane</location>
        <topology evidence="8">Multi-pass membrane protein</topology>
    </subcellularLocation>
    <subcellularLocation>
        <location evidence="1">Endomembrane system</location>
        <topology evidence="1">Multi-pass membrane protein</topology>
    </subcellularLocation>
</comment>
<accession>A0A7V4U353</accession>
<dbReference type="NCBIfam" id="NF003481">
    <property type="entry name" value="PRK05151.1"/>
    <property type="match status" value="1"/>
</dbReference>
<evidence type="ECO:0000256" key="1">
    <source>
        <dbReference type="ARBA" id="ARBA00004127"/>
    </source>
</evidence>
<feature type="transmembrane region" description="Helical" evidence="8">
    <location>
        <begin position="103"/>
        <end position="124"/>
    </location>
</feature>
<evidence type="ECO:0000256" key="3">
    <source>
        <dbReference type="ARBA" id="ARBA00022692"/>
    </source>
</evidence>
<dbReference type="InterPro" id="IPR003667">
    <property type="entry name" value="NqrDE/RnfAE"/>
</dbReference>
<keyword evidence="3 8" id="KW-0812">Transmembrane</keyword>
<dbReference type="PANTHER" id="PTHR30335:SF0">
    <property type="entry name" value="ION-TRANSLOCATING OXIDOREDUCTASE COMPLEX SUBUNIT A"/>
    <property type="match status" value="1"/>
</dbReference>
<evidence type="ECO:0000256" key="2">
    <source>
        <dbReference type="ARBA" id="ARBA00022448"/>
    </source>
</evidence>
<evidence type="ECO:0000256" key="8">
    <source>
        <dbReference type="HAMAP-Rule" id="MF_00459"/>
    </source>
</evidence>
<dbReference type="GO" id="GO:0022900">
    <property type="term" value="P:electron transport chain"/>
    <property type="evidence" value="ECO:0007669"/>
    <property type="project" value="UniProtKB-UniRule"/>
</dbReference>
<dbReference type="GO" id="GO:0012505">
    <property type="term" value="C:endomembrane system"/>
    <property type="evidence" value="ECO:0007669"/>
    <property type="project" value="UniProtKB-SubCell"/>
</dbReference>
<evidence type="ECO:0000256" key="5">
    <source>
        <dbReference type="ARBA" id="ARBA00022982"/>
    </source>
</evidence>
<gene>
    <name evidence="9" type="primary">rsxA</name>
    <name evidence="8" type="synonym">rnfA</name>
    <name evidence="9" type="ORF">ENK44_15795</name>
</gene>
<dbReference type="EMBL" id="DRQG01000148">
    <property type="protein sequence ID" value="HGY57171.1"/>
    <property type="molecule type" value="Genomic_DNA"/>
</dbReference>
<dbReference type="PIRSF" id="PIRSF006102">
    <property type="entry name" value="NQR_DE"/>
    <property type="match status" value="1"/>
</dbReference>
<name>A0A7V4U353_CALAY</name>
<dbReference type="InterPro" id="IPR050133">
    <property type="entry name" value="NqrDE/RnfAE_oxidrdctase"/>
</dbReference>
<evidence type="ECO:0000256" key="6">
    <source>
        <dbReference type="ARBA" id="ARBA00022989"/>
    </source>
</evidence>
<feature type="transmembrane region" description="Helical" evidence="8">
    <location>
        <begin position="38"/>
        <end position="59"/>
    </location>
</feature>
<dbReference type="InterPro" id="IPR011293">
    <property type="entry name" value="Ion_transpt_RnfA/RsxA"/>
</dbReference>
<evidence type="ECO:0000313" key="9">
    <source>
        <dbReference type="EMBL" id="HGY57171.1"/>
    </source>
</evidence>
<feature type="transmembrane region" description="Helical" evidence="8">
    <location>
        <begin position="166"/>
        <end position="191"/>
    </location>
</feature>
<keyword evidence="7 8" id="KW-0472">Membrane</keyword>
<comment type="caution">
    <text evidence="9">The sequence shown here is derived from an EMBL/GenBank/DDBJ whole genome shotgun (WGS) entry which is preliminary data.</text>
</comment>
<organism evidence="9">
    <name type="scientific">Caldithrix abyssi</name>
    <dbReference type="NCBI Taxonomy" id="187145"/>
    <lineage>
        <taxon>Bacteria</taxon>
        <taxon>Pseudomonadati</taxon>
        <taxon>Calditrichota</taxon>
        <taxon>Calditrichia</taxon>
        <taxon>Calditrichales</taxon>
        <taxon>Calditrichaceae</taxon>
        <taxon>Caldithrix</taxon>
    </lineage>
</organism>
<keyword evidence="6 8" id="KW-1133">Transmembrane helix</keyword>